<feature type="region of interest" description="Disordered" evidence="1">
    <location>
        <begin position="118"/>
        <end position="140"/>
    </location>
</feature>
<protein>
    <submittedName>
        <fullName evidence="2">Uncharacterized protein</fullName>
    </submittedName>
</protein>
<feature type="compositionally biased region" description="Basic and acidic residues" evidence="1">
    <location>
        <begin position="123"/>
        <end position="135"/>
    </location>
</feature>
<comment type="caution">
    <text evidence="2">The sequence shown here is derived from an EMBL/GenBank/DDBJ whole genome shotgun (WGS) entry which is preliminary data.</text>
</comment>
<dbReference type="AlphaFoldDB" id="A0A0G2ET05"/>
<proteinExistence type="predicted"/>
<dbReference type="Proteomes" id="UP000053317">
    <property type="component" value="Unassembled WGS sequence"/>
</dbReference>
<organism evidence="2 3">
    <name type="scientific">Phaeomoniella chlamydospora</name>
    <name type="common">Phaeoacremonium chlamydosporum</name>
    <dbReference type="NCBI Taxonomy" id="158046"/>
    <lineage>
        <taxon>Eukaryota</taxon>
        <taxon>Fungi</taxon>
        <taxon>Dikarya</taxon>
        <taxon>Ascomycota</taxon>
        <taxon>Pezizomycotina</taxon>
        <taxon>Eurotiomycetes</taxon>
        <taxon>Chaetothyriomycetidae</taxon>
        <taxon>Phaeomoniellales</taxon>
        <taxon>Phaeomoniellaceae</taxon>
        <taxon>Phaeomoniella</taxon>
    </lineage>
</organism>
<reference evidence="2 3" key="1">
    <citation type="submission" date="2015-05" db="EMBL/GenBank/DDBJ databases">
        <title>Distinctive expansion of gene families associated with plant cell wall degradation and secondary metabolism in the genomes of grapevine trunk pathogens.</title>
        <authorList>
            <person name="Lawrence D.P."/>
            <person name="Travadon R."/>
            <person name="Rolshausen P.E."/>
            <person name="Baumgartner K."/>
        </authorList>
    </citation>
    <scope>NUCLEOTIDE SEQUENCE [LARGE SCALE GENOMIC DNA]</scope>
    <source>
        <strain evidence="2">UCRPC4</strain>
    </source>
</reference>
<feature type="region of interest" description="Disordered" evidence="1">
    <location>
        <begin position="237"/>
        <end position="257"/>
    </location>
</feature>
<sequence>MIKPHGLRLSLSLTRPGQELAEKLTKKIRKGLEKIRKSLRSKSSLPHDFSGIAPAELRTVPQQTCSSDASYDDILRSFLQDGSEYRRNGDASRLFAWCSNFNAGSIDSIVDYLPPRGVQSSQAREEHRQKQDAHRQARKRRRDLARLVNSIVYGLPGEPRIVYIALGVEKYQFSRQGPLSDTQYGLIASIVIENLKEENWPVLKEQRVYNPAHDISERAQLELDLISKALKDVSTLGKPTEDVDDIDTSPPLTSGSDCSNSTLLQQFATPSTQCSTLSSQTSTSIAIHDISNRCSETTPVDKANEVLATASQGV</sequence>
<dbReference type="EMBL" id="LCWF01000045">
    <property type="protein sequence ID" value="KKY25301.1"/>
    <property type="molecule type" value="Genomic_DNA"/>
</dbReference>
<evidence type="ECO:0000313" key="3">
    <source>
        <dbReference type="Proteomes" id="UP000053317"/>
    </source>
</evidence>
<evidence type="ECO:0000256" key="1">
    <source>
        <dbReference type="SAM" id="MobiDB-lite"/>
    </source>
</evidence>
<gene>
    <name evidence="2" type="ORF">UCRPC4_g01940</name>
</gene>
<accession>A0A0G2ET05</accession>
<keyword evidence="3" id="KW-1185">Reference proteome</keyword>
<dbReference type="OrthoDB" id="10282731at2759"/>
<reference evidence="2 3" key="2">
    <citation type="submission" date="2015-05" db="EMBL/GenBank/DDBJ databases">
        <authorList>
            <person name="Morales-Cruz A."/>
            <person name="Amrine K.C."/>
            <person name="Cantu D."/>
        </authorList>
    </citation>
    <scope>NUCLEOTIDE SEQUENCE [LARGE SCALE GENOMIC DNA]</scope>
    <source>
        <strain evidence="2">UCRPC4</strain>
    </source>
</reference>
<evidence type="ECO:0000313" key="2">
    <source>
        <dbReference type="EMBL" id="KKY25301.1"/>
    </source>
</evidence>
<name>A0A0G2ET05_PHACM</name>